<organism evidence="3 4">
    <name type="scientific">Pyrococcus kukulkanii</name>
    <dbReference type="NCBI Taxonomy" id="1609559"/>
    <lineage>
        <taxon>Archaea</taxon>
        <taxon>Methanobacteriati</taxon>
        <taxon>Methanobacteriota</taxon>
        <taxon>Thermococci</taxon>
        <taxon>Thermococcales</taxon>
        <taxon>Thermococcaceae</taxon>
        <taxon>Pyrococcus</taxon>
    </lineage>
</organism>
<dbReference type="Gene3D" id="3.30.930.10">
    <property type="entry name" value="Bira Bifunctional Protein, Domain 2"/>
    <property type="match status" value="1"/>
</dbReference>
<dbReference type="EMBL" id="JARRIG010000004">
    <property type="protein sequence ID" value="MFA4804425.1"/>
    <property type="molecule type" value="Genomic_DNA"/>
</dbReference>
<dbReference type="Pfam" id="PF03099">
    <property type="entry name" value="BPL_LplA_LipB"/>
    <property type="match status" value="1"/>
</dbReference>
<dbReference type="InterPro" id="IPR036390">
    <property type="entry name" value="WH_DNA-bd_sf"/>
</dbReference>
<sequence length="233" mass="25348">MRCIKPELKAKILRMLREGTVSGEKIAGELGISRVAVWKHIKSLISVGYVIRATAQGYQLIKTPDFPFPWEIGVDFMYCRKVKSTMDVVWRSKYGGAIAEEQTGGRGSRGRWISPKGGLYFSVRAPGLIDVNDVGNVIANALGKYADVENEGGKLYVNGRKIGGTILEVRGSNYNLKAVLGVGINVNNPVPPGATSLMLETGERVSLRGVGEAVIKSVIEHLKCTQEERASRS</sequence>
<dbReference type="SUPFAM" id="SSF46785">
    <property type="entry name" value="Winged helix' DNA-binding domain"/>
    <property type="match status" value="1"/>
</dbReference>
<proteinExistence type="predicted"/>
<dbReference type="InterPro" id="IPR011991">
    <property type="entry name" value="ArsR-like_HTH"/>
</dbReference>
<evidence type="ECO:0000313" key="4">
    <source>
        <dbReference type="Proteomes" id="UP001571980"/>
    </source>
</evidence>
<protein>
    <submittedName>
        <fullName evidence="3">HTH domain-containing protein</fullName>
    </submittedName>
</protein>
<feature type="domain" description="Helix-turn-helix type 11" evidence="2">
    <location>
        <begin position="11"/>
        <end position="59"/>
    </location>
</feature>
<comment type="caution">
    <text evidence="3">The sequence shown here is derived from an EMBL/GenBank/DDBJ whole genome shotgun (WGS) entry which is preliminary data.</text>
</comment>
<accession>A0ABV4T3M5</accession>
<reference evidence="3 4" key="1">
    <citation type="submission" date="2023-03" db="EMBL/GenBank/DDBJ databases">
        <title>Speciation in Pyrococcus: adaptation to high temperature as a mechanism.</title>
        <authorList>
            <person name="Gu J."/>
        </authorList>
    </citation>
    <scope>NUCLEOTIDE SEQUENCE [LARGE SCALE GENOMIC DNA]</scope>
    <source>
        <strain evidence="3 4">LMOA34</strain>
    </source>
</reference>
<dbReference type="PANTHER" id="PTHR12835:SF5">
    <property type="entry name" value="BIOTIN--PROTEIN LIGASE"/>
    <property type="match status" value="1"/>
</dbReference>
<dbReference type="InterPro" id="IPR036388">
    <property type="entry name" value="WH-like_DNA-bd_sf"/>
</dbReference>
<feature type="domain" description="BPL/LPL catalytic" evidence="1">
    <location>
        <begin position="94"/>
        <end position="185"/>
    </location>
</feature>
<dbReference type="RefSeq" id="WP_372823731.1">
    <property type="nucleotide sequence ID" value="NZ_JARRID010000002.1"/>
</dbReference>
<dbReference type="CDD" id="cd00090">
    <property type="entry name" value="HTH_ARSR"/>
    <property type="match status" value="1"/>
</dbReference>
<evidence type="ECO:0000313" key="3">
    <source>
        <dbReference type="EMBL" id="MFA4804425.1"/>
    </source>
</evidence>
<gene>
    <name evidence="3" type="ORF">P8X34_06700</name>
</gene>
<dbReference type="InterPro" id="IPR045864">
    <property type="entry name" value="aa-tRNA-synth_II/BPL/LPL"/>
</dbReference>
<name>A0ABV4T3M5_9EURY</name>
<dbReference type="Gene3D" id="1.10.10.10">
    <property type="entry name" value="Winged helix-like DNA-binding domain superfamily/Winged helix DNA-binding domain"/>
    <property type="match status" value="1"/>
</dbReference>
<evidence type="ECO:0000259" key="1">
    <source>
        <dbReference type="Pfam" id="PF03099"/>
    </source>
</evidence>
<dbReference type="Proteomes" id="UP001571980">
    <property type="component" value="Unassembled WGS sequence"/>
</dbReference>
<dbReference type="PANTHER" id="PTHR12835">
    <property type="entry name" value="BIOTIN PROTEIN LIGASE"/>
    <property type="match status" value="1"/>
</dbReference>
<evidence type="ECO:0000259" key="2">
    <source>
        <dbReference type="Pfam" id="PF08279"/>
    </source>
</evidence>
<dbReference type="SUPFAM" id="SSF55681">
    <property type="entry name" value="Class II aaRS and biotin synthetases"/>
    <property type="match status" value="1"/>
</dbReference>
<keyword evidence="4" id="KW-1185">Reference proteome</keyword>
<dbReference type="InterPro" id="IPR004143">
    <property type="entry name" value="BPL_LPL_catalytic"/>
</dbReference>
<dbReference type="Pfam" id="PF08279">
    <property type="entry name" value="HTH_11"/>
    <property type="match status" value="1"/>
</dbReference>
<dbReference type="InterPro" id="IPR013196">
    <property type="entry name" value="HTH_11"/>
</dbReference>